<dbReference type="GO" id="GO:0004022">
    <property type="term" value="F:alcohol dehydrogenase (NAD+) activity"/>
    <property type="evidence" value="ECO:0007669"/>
    <property type="project" value="TreeGrafter"/>
</dbReference>
<evidence type="ECO:0000313" key="5">
    <source>
        <dbReference type="Proteomes" id="UP000298390"/>
    </source>
</evidence>
<feature type="signal peptide" evidence="2">
    <location>
        <begin position="1"/>
        <end position="20"/>
    </location>
</feature>
<gene>
    <name evidence="4" type="ORF">EVJ58_g8637</name>
</gene>
<sequence>MKSIRAILVYVLALVSVSTAIPTIDERDSAVAEYVRDIAHADELEQRGHAIDLPERDVRENSVLEGRAGSTYDIMVEDRKGRDAIFGADYVSAVSEEVDRLACSKVYLVVSRSLDTKTDVVGRLEQKLGGKVCGKKVGVKSHTPYDEVLQIAKETKERGADIIVTLGSSSYSDAAKAALIAHASLPADKLDIESMESLVVGNVDEKTGDMAVPTTVKDPTLKLICVPTSLSAAEWNANSGCTNPSTHKKQHFTHPACAPNLIVLDPQLALTTPLDLWLSTGERSSDDVKQSAEEGLRALTEGLLKCKQNKKDASARAECQVGAWKAMRVIAHKVPLGASHAIGHQRVCAIFWSSIPENLARAGLDRERADAGDLVKAFVKALGLPTTLTDVDVGEDKWDAVAKASLDDVLGKTNPVRLETVEQVKEILAMAK</sequence>
<dbReference type="STRING" id="34475.A0A4Y9XXC8"/>
<evidence type="ECO:0000259" key="3">
    <source>
        <dbReference type="Pfam" id="PF00465"/>
    </source>
</evidence>
<keyword evidence="1" id="KW-0560">Oxidoreductase</keyword>
<feature type="chain" id="PRO_5021500454" description="Alcohol dehydrogenase iron-type/glycerol dehydrogenase GldA domain-containing protein" evidence="2">
    <location>
        <begin position="21"/>
        <end position="432"/>
    </location>
</feature>
<evidence type="ECO:0000256" key="1">
    <source>
        <dbReference type="ARBA" id="ARBA00023002"/>
    </source>
</evidence>
<dbReference type="PANTHER" id="PTHR11496:SF107">
    <property type="entry name" value="ALCOHOL DEHYDROGENASE, PUTATIVE (AFU_ORTHOLOGUE AFUA_1G06800)-RELATED"/>
    <property type="match status" value="1"/>
</dbReference>
<dbReference type="InterPro" id="IPR039697">
    <property type="entry name" value="Alcohol_dehydrogenase_Fe"/>
</dbReference>
<evidence type="ECO:0000313" key="4">
    <source>
        <dbReference type="EMBL" id="TFY54806.1"/>
    </source>
</evidence>
<evidence type="ECO:0000256" key="2">
    <source>
        <dbReference type="SAM" id="SignalP"/>
    </source>
</evidence>
<dbReference type="Proteomes" id="UP000298390">
    <property type="component" value="Unassembled WGS sequence"/>
</dbReference>
<dbReference type="Gene3D" id="1.20.1090.10">
    <property type="entry name" value="Dehydroquinate synthase-like - alpha domain"/>
    <property type="match status" value="2"/>
</dbReference>
<keyword evidence="2" id="KW-0732">Signal</keyword>
<feature type="domain" description="Alcohol dehydrogenase iron-type/glycerol dehydrogenase GldA" evidence="3">
    <location>
        <begin position="84"/>
        <end position="266"/>
    </location>
</feature>
<dbReference type="InterPro" id="IPR001670">
    <property type="entry name" value="ADH_Fe/GldA"/>
</dbReference>
<organism evidence="4 5">
    <name type="scientific">Rhodofomes roseus</name>
    <dbReference type="NCBI Taxonomy" id="34475"/>
    <lineage>
        <taxon>Eukaryota</taxon>
        <taxon>Fungi</taxon>
        <taxon>Dikarya</taxon>
        <taxon>Basidiomycota</taxon>
        <taxon>Agaricomycotina</taxon>
        <taxon>Agaricomycetes</taxon>
        <taxon>Polyporales</taxon>
        <taxon>Rhodofomes</taxon>
    </lineage>
</organism>
<dbReference type="GO" id="GO:0005739">
    <property type="term" value="C:mitochondrion"/>
    <property type="evidence" value="ECO:0007669"/>
    <property type="project" value="TreeGrafter"/>
</dbReference>
<accession>A0A4Y9XXC8</accession>
<dbReference type="AlphaFoldDB" id="A0A4Y9XXC8"/>
<dbReference type="CDD" id="cd08192">
    <property type="entry name" value="MAR-like"/>
    <property type="match status" value="1"/>
</dbReference>
<name>A0A4Y9XXC8_9APHY</name>
<proteinExistence type="predicted"/>
<dbReference type="Gene3D" id="3.40.50.1970">
    <property type="match status" value="1"/>
</dbReference>
<dbReference type="PANTHER" id="PTHR11496">
    <property type="entry name" value="ALCOHOL DEHYDROGENASE"/>
    <property type="match status" value="1"/>
</dbReference>
<dbReference type="EMBL" id="SEKV01000657">
    <property type="protein sequence ID" value="TFY54806.1"/>
    <property type="molecule type" value="Genomic_DNA"/>
</dbReference>
<dbReference type="Pfam" id="PF00465">
    <property type="entry name" value="Fe-ADH"/>
    <property type="match status" value="1"/>
</dbReference>
<dbReference type="GO" id="GO:0046872">
    <property type="term" value="F:metal ion binding"/>
    <property type="evidence" value="ECO:0007669"/>
    <property type="project" value="InterPro"/>
</dbReference>
<comment type="caution">
    <text evidence="4">The sequence shown here is derived from an EMBL/GenBank/DDBJ whole genome shotgun (WGS) entry which is preliminary data.</text>
</comment>
<reference evidence="4 5" key="1">
    <citation type="submission" date="2019-01" db="EMBL/GenBank/DDBJ databases">
        <title>Genome sequencing of the rare red list fungi Fomitopsis rosea.</title>
        <authorList>
            <person name="Buettner E."/>
            <person name="Kellner H."/>
        </authorList>
    </citation>
    <scope>NUCLEOTIDE SEQUENCE [LARGE SCALE GENOMIC DNA]</scope>
    <source>
        <strain evidence="4 5">DSM 105464</strain>
    </source>
</reference>
<dbReference type="SUPFAM" id="SSF56796">
    <property type="entry name" value="Dehydroquinate synthase-like"/>
    <property type="match status" value="1"/>
</dbReference>
<protein>
    <recommendedName>
        <fullName evidence="3">Alcohol dehydrogenase iron-type/glycerol dehydrogenase GldA domain-containing protein</fullName>
    </recommendedName>
</protein>